<feature type="transmembrane region" description="Helical" evidence="1">
    <location>
        <begin position="102"/>
        <end position="122"/>
    </location>
</feature>
<evidence type="ECO:0000259" key="2">
    <source>
        <dbReference type="PROSITE" id="PS50883"/>
    </source>
</evidence>
<evidence type="ECO:0000313" key="4">
    <source>
        <dbReference type="EMBL" id="WFS25758.1"/>
    </source>
</evidence>
<dbReference type="Gene3D" id="3.30.70.270">
    <property type="match status" value="1"/>
</dbReference>
<dbReference type="EMBL" id="CP117268">
    <property type="protein sequence ID" value="WFS25758.1"/>
    <property type="molecule type" value="Genomic_DNA"/>
</dbReference>
<evidence type="ECO:0000256" key="1">
    <source>
        <dbReference type="SAM" id="Phobius"/>
    </source>
</evidence>
<dbReference type="Pfam" id="PF00990">
    <property type="entry name" value="GGDEF"/>
    <property type="match status" value="1"/>
</dbReference>
<feature type="transmembrane region" description="Helical" evidence="1">
    <location>
        <begin position="57"/>
        <end position="74"/>
    </location>
</feature>
<feature type="domain" description="EAL" evidence="2">
    <location>
        <begin position="541"/>
        <end position="792"/>
    </location>
</feature>
<evidence type="ECO:0000313" key="5">
    <source>
        <dbReference type="Proteomes" id="UP000318939"/>
    </source>
</evidence>
<reference evidence="4 5" key="1">
    <citation type="journal article" date="2019" name="Phytopathology">
        <title>A Novel Group of Rhizobium tumorigenes-Like Agrobacteria Associated with Crown Gall Disease of Rhododendron and Blueberry.</title>
        <authorList>
            <person name="Kuzmanovic N."/>
            <person name="Behrens P."/>
            <person name="Idczak E."/>
            <person name="Wagner S."/>
            <person name="Gotz M."/>
            <person name="Sproer C."/>
            <person name="Bunk B."/>
            <person name="Overmann J."/>
            <person name="Smalla K."/>
        </authorList>
    </citation>
    <scope>NUCLEOTIDE SEQUENCE [LARGE SCALE GENOMIC DNA]</scope>
    <source>
        <strain evidence="5">rho-6.2</strain>
    </source>
</reference>
<evidence type="ECO:0000259" key="3">
    <source>
        <dbReference type="PROSITE" id="PS50887"/>
    </source>
</evidence>
<keyword evidence="5" id="KW-1185">Reference proteome</keyword>
<keyword evidence="1" id="KW-1133">Transmembrane helix</keyword>
<sequence length="809" mass="90038">MKATRLKTLFAQETLPPSIKKSFVDTLFMQTETLVTGWVSQCAVCLLGYFNLGRSEFLYLIAVLTLILAVRMWDSSNFNRQMARKRGYEVTDAQIRIWRARYIIGSCSTALCLAFISCFTVWIDPGSLATLAAIGLALGTLNSVVGKNFGDKFNIDALVFITCAPMMLTLALKGVLANDKIMVVTALLLLPVMLIARQMARQVRGILYSSLTNLHHANAFRKLFEAALNYMPGGLIMIDDNDKVSIMNFKAARMFGIPDQAAVVANRTRLLRLVTLGMVSNQLTRGEASELRAAIGDLMGGDSASKTVNIGDKHIQLTVNKLPTRTPKEDEAIGGAVLICEDVTLRVEAYERARLNANFDHLSGLPNRRYLIEQINEAVQGMGDEELIAIGQLDINKFKLINDNFGHATGDAAIRSVGQAINALETERMLRGRWGGDEFMIAILGLKDERHIKEELDKIFTRLCRRYEIADDGDNDDGVVMQRVSKLDIKCSGGVVICRKDSFVLEDAMKKADVALLTAKKEPDIGWLQFDEAMAAEYHKEQKLKDDFRIALREGYITPVYQPMYTPDGARLVCCEALARWHHPELGSIVPARFIPIAEQYGFIHELTVSMMNRACRDCAGWHDPTICVSVNLSAVDLANHRILDVIKIALTSAKLDPHRLQIEVTESVFVKDRGQAAGVLRNLQDMGIRIAIDDFGTGYSNLALINDMPLDKLKIDRSFVENIVTDQRARTFFTSMVTFTKSLGFGIVVEGVETLEQLNIIQMSNVDLIQGYLFGRPMVNDDINARIDELLAIDKGQTGKKVVRIKKP</sequence>
<protein>
    <submittedName>
        <fullName evidence="4">EAL domain-containing protein</fullName>
    </submittedName>
</protein>
<dbReference type="CDD" id="cd01949">
    <property type="entry name" value="GGDEF"/>
    <property type="match status" value="1"/>
</dbReference>
<dbReference type="PROSITE" id="PS50887">
    <property type="entry name" value="GGDEF"/>
    <property type="match status" value="1"/>
</dbReference>
<dbReference type="SUPFAM" id="SSF55073">
    <property type="entry name" value="Nucleotide cyclase"/>
    <property type="match status" value="1"/>
</dbReference>
<organism evidence="4 5">
    <name type="scientific">Rhizobium rhododendri</name>
    <dbReference type="NCBI Taxonomy" id="2506430"/>
    <lineage>
        <taxon>Bacteria</taxon>
        <taxon>Pseudomonadati</taxon>
        <taxon>Pseudomonadota</taxon>
        <taxon>Alphaproteobacteria</taxon>
        <taxon>Hyphomicrobiales</taxon>
        <taxon>Rhizobiaceae</taxon>
        <taxon>Rhizobium/Agrobacterium group</taxon>
        <taxon>Rhizobium</taxon>
    </lineage>
</organism>
<dbReference type="PANTHER" id="PTHR44757">
    <property type="entry name" value="DIGUANYLATE CYCLASE DGCP"/>
    <property type="match status" value="1"/>
</dbReference>
<proteinExistence type="predicted"/>
<dbReference type="SMART" id="SM00267">
    <property type="entry name" value="GGDEF"/>
    <property type="match status" value="1"/>
</dbReference>
<dbReference type="NCBIfam" id="TIGR00254">
    <property type="entry name" value="GGDEF"/>
    <property type="match status" value="1"/>
</dbReference>
<feature type="transmembrane region" description="Helical" evidence="1">
    <location>
        <begin position="157"/>
        <end position="175"/>
    </location>
</feature>
<reference evidence="4 5" key="2">
    <citation type="journal article" date="2023" name="MicrobiologyOpen">
        <title>Genomics of the tumorigenes clade of the family Rhizobiaceae and description of Rhizobium rhododendri sp. nov.</title>
        <authorList>
            <person name="Kuzmanovic N."/>
            <person name="diCenzo G.C."/>
            <person name="Bunk B."/>
            <person name="Sproeer C."/>
            <person name="Fruehling A."/>
            <person name="Neumann-Schaal M."/>
            <person name="Overmann J."/>
            <person name="Smalla K."/>
        </authorList>
    </citation>
    <scope>NUCLEOTIDE SEQUENCE [LARGE SCALE GENOMIC DNA]</scope>
    <source>
        <strain evidence="5">rho-6.2</strain>
        <plasmid evidence="4 5">unnamed1</plasmid>
    </source>
</reference>
<dbReference type="InterPro" id="IPR052155">
    <property type="entry name" value="Biofilm_reg_signaling"/>
</dbReference>
<feature type="transmembrane region" description="Helical" evidence="1">
    <location>
        <begin position="181"/>
        <end position="200"/>
    </location>
</feature>
<dbReference type="Pfam" id="PF00563">
    <property type="entry name" value="EAL"/>
    <property type="match status" value="1"/>
</dbReference>
<dbReference type="Proteomes" id="UP000318939">
    <property type="component" value="Plasmid unnamed1"/>
</dbReference>
<dbReference type="SUPFAM" id="SSF141868">
    <property type="entry name" value="EAL domain-like"/>
    <property type="match status" value="1"/>
</dbReference>
<feature type="domain" description="GGDEF" evidence="3">
    <location>
        <begin position="386"/>
        <end position="532"/>
    </location>
</feature>
<geneLocation type="plasmid" evidence="4 5">
    <name>unnamed1</name>
</geneLocation>
<keyword evidence="4" id="KW-0614">Plasmid</keyword>
<dbReference type="InterPro" id="IPR043128">
    <property type="entry name" value="Rev_trsase/Diguanyl_cyclase"/>
</dbReference>
<dbReference type="PROSITE" id="PS50883">
    <property type="entry name" value="EAL"/>
    <property type="match status" value="1"/>
</dbReference>
<dbReference type="PANTHER" id="PTHR44757:SF2">
    <property type="entry name" value="BIOFILM ARCHITECTURE MAINTENANCE PROTEIN MBAA"/>
    <property type="match status" value="1"/>
</dbReference>
<dbReference type="InterPro" id="IPR001633">
    <property type="entry name" value="EAL_dom"/>
</dbReference>
<dbReference type="CDD" id="cd01948">
    <property type="entry name" value="EAL"/>
    <property type="match status" value="1"/>
</dbReference>
<name>A0ABY8IRE3_9HYPH</name>
<dbReference type="InterPro" id="IPR035919">
    <property type="entry name" value="EAL_sf"/>
</dbReference>
<dbReference type="RefSeq" id="WP_142831735.1">
    <property type="nucleotide sequence ID" value="NZ_CP117268.1"/>
</dbReference>
<dbReference type="InterPro" id="IPR000160">
    <property type="entry name" value="GGDEF_dom"/>
</dbReference>
<dbReference type="SMART" id="SM00052">
    <property type="entry name" value="EAL"/>
    <property type="match status" value="1"/>
</dbReference>
<dbReference type="InterPro" id="IPR029787">
    <property type="entry name" value="Nucleotide_cyclase"/>
</dbReference>
<keyword evidence="1" id="KW-0472">Membrane</keyword>
<dbReference type="Gene3D" id="3.20.20.450">
    <property type="entry name" value="EAL domain"/>
    <property type="match status" value="1"/>
</dbReference>
<dbReference type="Gene3D" id="3.30.450.20">
    <property type="entry name" value="PAS domain"/>
    <property type="match status" value="1"/>
</dbReference>
<accession>A0ABY8IRE3</accession>
<gene>
    <name evidence="4" type="ORF">PR018_19550</name>
</gene>
<keyword evidence="1" id="KW-0812">Transmembrane</keyword>